<evidence type="ECO:0000256" key="1">
    <source>
        <dbReference type="ARBA" id="ARBA00022670"/>
    </source>
</evidence>
<dbReference type="Gene3D" id="3.30.230.10">
    <property type="match status" value="1"/>
</dbReference>
<dbReference type="PRINTS" id="PR00830">
    <property type="entry name" value="ENDOLAPTASE"/>
</dbReference>
<dbReference type="PROSITE" id="PS51786">
    <property type="entry name" value="LON_PROTEOLYTIC"/>
    <property type="match status" value="1"/>
</dbReference>
<proteinExistence type="inferred from homology"/>
<keyword evidence="2" id="KW-0720">Serine protease</keyword>
<dbReference type="InterPro" id="IPR008269">
    <property type="entry name" value="Lon_proteolytic"/>
</dbReference>
<name>A0A6N3GUS1_9CLOT</name>
<dbReference type="InterPro" id="IPR020568">
    <property type="entry name" value="Ribosomal_Su5_D2-typ_SF"/>
</dbReference>
<keyword evidence="2 4" id="KW-0378">Hydrolase</keyword>
<accession>A0A6N3GUS1</accession>
<reference evidence="4" key="1">
    <citation type="submission" date="2019-11" db="EMBL/GenBank/DDBJ databases">
        <authorList>
            <person name="Feng L."/>
        </authorList>
    </citation>
    <scope>NUCLEOTIDE SEQUENCE</scope>
    <source>
        <strain evidence="4">CParaputrificumLFYP93</strain>
    </source>
</reference>
<evidence type="ECO:0000256" key="2">
    <source>
        <dbReference type="PROSITE-ProRule" id="PRU01122"/>
    </source>
</evidence>
<dbReference type="PANTHER" id="PTHR10046">
    <property type="entry name" value="ATP DEPENDENT LON PROTEASE FAMILY MEMBER"/>
    <property type="match status" value="1"/>
</dbReference>
<dbReference type="GO" id="GO:0030163">
    <property type="term" value="P:protein catabolic process"/>
    <property type="evidence" value="ECO:0007669"/>
    <property type="project" value="InterPro"/>
</dbReference>
<dbReference type="InterPro" id="IPR027417">
    <property type="entry name" value="P-loop_NTPase"/>
</dbReference>
<dbReference type="InterPro" id="IPR014721">
    <property type="entry name" value="Ribsml_uS5_D2-typ_fold_subgr"/>
</dbReference>
<dbReference type="GO" id="GO:0005524">
    <property type="term" value="F:ATP binding"/>
    <property type="evidence" value="ECO:0007669"/>
    <property type="project" value="InterPro"/>
</dbReference>
<comment type="catalytic activity">
    <reaction evidence="2">
        <text>Hydrolysis of proteins in presence of ATP.</text>
        <dbReference type="EC" id="3.4.21.53"/>
    </reaction>
</comment>
<dbReference type="Pfam" id="PF13654">
    <property type="entry name" value="AAA_32"/>
    <property type="match status" value="1"/>
</dbReference>
<dbReference type="Gene3D" id="3.40.50.300">
    <property type="entry name" value="P-loop containing nucleotide triphosphate hydrolases"/>
    <property type="match status" value="2"/>
</dbReference>
<dbReference type="InterPro" id="IPR027065">
    <property type="entry name" value="Lon_Prtase"/>
</dbReference>
<dbReference type="InterPro" id="IPR041699">
    <property type="entry name" value="AAA_32"/>
</dbReference>
<dbReference type="GO" id="GO:0004176">
    <property type="term" value="F:ATP-dependent peptidase activity"/>
    <property type="evidence" value="ECO:0007669"/>
    <property type="project" value="UniProtKB-UniRule"/>
</dbReference>
<keyword evidence="1 2" id="KW-0645">Protease</keyword>
<dbReference type="SUPFAM" id="SSF54211">
    <property type="entry name" value="Ribosomal protein S5 domain 2-like"/>
    <property type="match status" value="1"/>
</dbReference>
<feature type="domain" description="Lon proteolytic" evidence="3">
    <location>
        <begin position="547"/>
        <end position="742"/>
    </location>
</feature>
<protein>
    <recommendedName>
        <fullName evidence="2">endopeptidase La</fullName>
        <ecNumber evidence="2">3.4.21.53</ecNumber>
    </recommendedName>
</protein>
<evidence type="ECO:0000313" key="4">
    <source>
        <dbReference type="EMBL" id="VYU67912.1"/>
    </source>
</evidence>
<feature type="active site" evidence="2">
    <location>
        <position position="637"/>
    </location>
</feature>
<gene>
    <name evidence="4" type="primary">lon_2</name>
    <name evidence="4" type="ORF">CPLFYP93_03318</name>
</gene>
<evidence type="ECO:0000259" key="3">
    <source>
        <dbReference type="PROSITE" id="PS51786"/>
    </source>
</evidence>
<dbReference type="GO" id="GO:0004252">
    <property type="term" value="F:serine-type endopeptidase activity"/>
    <property type="evidence" value="ECO:0007669"/>
    <property type="project" value="UniProtKB-UniRule"/>
</dbReference>
<dbReference type="RefSeq" id="WP_156563289.1">
    <property type="nucleotide sequence ID" value="NZ_CACRTV010000088.1"/>
</dbReference>
<dbReference type="EC" id="3.4.21.53" evidence="2"/>
<dbReference type="Pfam" id="PF05362">
    <property type="entry name" value="Lon_C"/>
    <property type="match status" value="1"/>
</dbReference>
<dbReference type="GO" id="GO:0006508">
    <property type="term" value="P:proteolysis"/>
    <property type="evidence" value="ECO:0007669"/>
    <property type="project" value="UniProtKB-KW"/>
</dbReference>
<feature type="active site" evidence="2">
    <location>
        <position position="680"/>
    </location>
</feature>
<organism evidence="4">
    <name type="scientific">Clostridium paraputrificum</name>
    <dbReference type="NCBI Taxonomy" id="29363"/>
    <lineage>
        <taxon>Bacteria</taxon>
        <taxon>Bacillati</taxon>
        <taxon>Bacillota</taxon>
        <taxon>Clostridia</taxon>
        <taxon>Eubacteriales</taxon>
        <taxon>Clostridiaceae</taxon>
        <taxon>Clostridium</taxon>
    </lineage>
</organism>
<sequence length="766" mass="87097">MKRELTPNEVLFKVDLNEGDDNKIRLKDIPEITSAYEKIKRAISIDEEGYNLYIIDSFSKDKLENLTKFIEKLYKSAEAPKDICYVTINDPKRPEPIFLTNGKGAKLKETIENIKNSYYEVAMEFYNTSSESEKDRIIDEVHSKRTNYIGELMEMAKIDGFDVKATNGGFAFIPLKEGEAMTEKEYDELSEEDKDSIVLKASNLKKKAEVVLEKLKDIEITSMKKLKGIYAEFMDIEMEDEKEDCLLNFIDDDDAYEYLEKVFYSIEKELVDCYTMNVEDDESDINEVLDKYDISVLVDNTNNKNPRVIYEEDPNVTNLFGNIEYENHNGLYSTDLSLISPGSMLQANEGCIIIRLNQLAMNNYSYYYLKKTLMSGKVNIDSSRGYLDIISINGVKPKAVPVNVKVILIGDYESYDILYNADDDFKSLFPIRVEFSNYVKNQPIKGKVLKDYILDRGKKHYINKISDDAIKEIIKYLSRVAECRGKICIEDKNIDRLLILANNIVELDGREIISDKDIRNVAYEKSLIEDEILEMYEDSKIILTLSGEKVGAINGLAVLSSGYFTFGKPMRLTCVACKGEGKILDIQKESNMSGSIHEKSINILSGLLSNLIIPYEKLPVDFHLSFEQTYGQIDGDSASVAEILCILSSLSKVGIKQNIAVTGSINQFGEVQAIGGVNEKIEGFYKVCKLLDNTKDKGVLIPAANSEDLVLNKEVEEAIEKGEFHIYTMENLQDAIEVMMLDNKTSYKDLFKIIEKEVEKYKGKSK</sequence>
<comment type="similarity">
    <text evidence="2">Belongs to the peptidase S16 family.</text>
</comment>
<dbReference type="EMBL" id="CACRTV010000088">
    <property type="protein sequence ID" value="VYU67912.1"/>
    <property type="molecule type" value="Genomic_DNA"/>
</dbReference>
<dbReference type="AlphaFoldDB" id="A0A6N3GUS1"/>